<gene>
    <name evidence="1" type="ORF">DRF68_17435</name>
</gene>
<keyword evidence="2" id="KW-1185">Reference proteome</keyword>
<reference evidence="1 2" key="1">
    <citation type="journal article" date="2004" name="Emerg. Infect. Dis.">
        <title>Amoebae-resisting bacteria isolated from human nasal swabs by amoebal coculture.</title>
        <authorList>
            <person name="Greub G."/>
            <person name="La Scola B."/>
            <person name="Raoult D."/>
        </authorList>
    </citation>
    <scope>NUCLEOTIDE SEQUENCE [LARGE SCALE GENOMIC DNA]</scope>
    <source>
        <strain evidence="1 2">CCUG 51329</strain>
    </source>
</reference>
<protein>
    <submittedName>
        <fullName evidence="1">Uncharacterized protein</fullName>
    </submittedName>
</protein>
<organism evidence="1 2">
    <name type="scientific">Candidatus Chryseobacterium massiliense</name>
    <dbReference type="NCBI Taxonomy" id="204089"/>
    <lineage>
        <taxon>Bacteria</taxon>
        <taxon>Pseudomonadati</taxon>
        <taxon>Bacteroidota</taxon>
        <taxon>Flavobacteriia</taxon>
        <taxon>Flavobacteriales</taxon>
        <taxon>Weeksellaceae</taxon>
        <taxon>Chryseobacterium group</taxon>
        <taxon>Chryseobacterium</taxon>
    </lineage>
</organism>
<accession>A0A3D9ANL3</accession>
<evidence type="ECO:0000313" key="2">
    <source>
        <dbReference type="Proteomes" id="UP000256924"/>
    </source>
</evidence>
<evidence type="ECO:0000313" key="1">
    <source>
        <dbReference type="EMBL" id="REC42735.1"/>
    </source>
</evidence>
<proteinExistence type="predicted"/>
<dbReference type="EMBL" id="QNVU01000046">
    <property type="protein sequence ID" value="REC42735.1"/>
    <property type="molecule type" value="Genomic_DNA"/>
</dbReference>
<comment type="caution">
    <text evidence="1">The sequence shown here is derived from an EMBL/GenBank/DDBJ whole genome shotgun (WGS) entry which is preliminary data.</text>
</comment>
<name>A0A3D9ANL3_9FLAO</name>
<dbReference type="AlphaFoldDB" id="A0A3D9ANL3"/>
<sequence>MVENFLTEMNSCYDNMEQLLNEQPKKLPTPFKWLAENNDCVRNYLTFLMTPYESYHRFDSDEDMKNAWIETDQRHRKFMGSFYSRF</sequence>
<dbReference type="Proteomes" id="UP000256924">
    <property type="component" value="Unassembled WGS sequence"/>
</dbReference>